<protein>
    <submittedName>
        <fullName evidence="5">Putative ABC transporter ATP-binding protein YjkB</fullName>
    </submittedName>
</protein>
<keyword evidence="6" id="KW-1185">Reference proteome</keyword>
<keyword evidence="3 5" id="KW-0067">ATP-binding</keyword>
<dbReference type="InterPro" id="IPR005670">
    <property type="entry name" value="PstB-like"/>
</dbReference>
<proteinExistence type="predicted"/>
<name>A0A511ZK92_9BACI</name>
<dbReference type="PANTHER" id="PTHR43423">
    <property type="entry name" value="ABC TRANSPORTER I FAMILY MEMBER 17"/>
    <property type="match status" value="1"/>
</dbReference>
<evidence type="ECO:0000259" key="4">
    <source>
        <dbReference type="PROSITE" id="PS50893"/>
    </source>
</evidence>
<organism evidence="5 6">
    <name type="scientific">Oceanobacillus sojae</name>
    <dbReference type="NCBI Taxonomy" id="582851"/>
    <lineage>
        <taxon>Bacteria</taxon>
        <taxon>Bacillati</taxon>
        <taxon>Bacillota</taxon>
        <taxon>Bacilli</taxon>
        <taxon>Bacillales</taxon>
        <taxon>Bacillaceae</taxon>
        <taxon>Oceanobacillus</taxon>
    </lineage>
</organism>
<dbReference type="InterPro" id="IPR003439">
    <property type="entry name" value="ABC_transporter-like_ATP-bd"/>
</dbReference>
<evidence type="ECO:0000256" key="2">
    <source>
        <dbReference type="ARBA" id="ARBA00022741"/>
    </source>
</evidence>
<evidence type="ECO:0000256" key="3">
    <source>
        <dbReference type="ARBA" id="ARBA00022840"/>
    </source>
</evidence>
<evidence type="ECO:0000313" key="6">
    <source>
        <dbReference type="Proteomes" id="UP000321558"/>
    </source>
</evidence>
<dbReference type="GO" id="GO:0016887">
    <property type="term" value="F:ATP hydrolysis activity"/>
    <property type="evidence" value="ECO:0007669"/>
    <property type="project" value="InterPro"/>
</dbReference>
<dbReference type="PROSITE" id="PS50893">
    <property type="entry name" value="ABC_TRANSPORTER_2"/>
    <property type="match status" value="1"/>
</dbReference>
<evidence type="ECO:0000256" key="1">
    <source>
        <dbReference type="ARBA" id="ARBA00022448"/>
    </source>
</evidence>
<dbReference type="EMBL" id="BJYM01000010">
    <property type="protein sequence ID" value="GEN87871.1"/>
    <property type="molecule type" value="Genomic_DNA"/>
</dbReference>
<sequence length="247" mass="27358">MQLANDLTDKTAIELNHISYSDDNLDIIKDISGVLPEGKITTFVGPSGAGKTTIFRLMNGLISPTKGELFLFGENIQTIEPTTLRRTVGIALQDATMLRGSVYKNLAMPKTLQNQGLEKEEAEHLLTQVGMDASFLNRDVSDLSGGQLQKISIARTLVNRPKVLLLDEITSSLDRVSTSDIEHLIQHINQEFAVTIAWITHNLEQALHIGDYTWVMMNGELIESGSTDLLKNPSNPRVQKFMKGGWQ</sequence>
<evidence type="ECO:0000313" key="5">
    <source>
        <dbReference type="EMBL" id="GEN87871.1"/>
    </source>
</evidence>
<dbReference type="SMART" id="SM00382">
    <property type="entry name" value="AAA"/>
    <property type="match status" value="1"/>
</dbReference>
<accession>A0A511ZK92</accession>
<dbReference type="GO" id="GO:0005524">
    <property type="term" value="F:ATP binding"/>
    <property type="evidence" value="ECO:0007669"/>
    <property type="project" value="UniProtKB-KW"/>
</dbReference>
<dbReference type="AlphaFoldDB" id="A0A511ZK92"/>
<dbReference type="InterPro" id="IPR027417">
    <property type="entry name" value="P-loop_NTPase"/>
</dbReference>
<feature type="domain" description="ABC transporter" evidence="4">
    <location>
        <begin position="13"/>
        <end position="242"/>
    </location>
</feature>
<keyword evidence="2" id="KW-0547">Nucleotide-binding</keyword>
<dbReference type="RefSeq" id="WP_147210825.1">
    <property type="nucleotide sequence ID" value="NZ_BJYM01000010.1"/>
</dbReference>
<dbReference type="CDD" id="cd03260">
    <property type="entry name" value="ABC_PstB_phosphate_transporter"/>
    <property type="match status" value="1"/>
</dbReference>
<reference evidence="5 6" key="1">
    <citation type="submission" date="2019-07" db="EMBL/GenBank/DDBJ databases">
        <title>Whole genome shotgun sequence of Oceanobacillus sojae NBRC 105379.</title>
        <authorList>
            <person name="Hosoyama A."/>
            <person name="Uohara A."/>
            <person name="Ohji S."/>
            <person name="Ichikawa N."/>
        </authorList>
    </citation>
    <scope>NUCLEOTIDE SEQUENCE [LARGE SCALE GENOMIC DNA]</scope>
    <source>
        <strain evidence="5 6">NBRC 105379</strain>
    </source>
</reference>
<keyword evidence="1" id="KW-0813">Transport</keyword>
<dbReference type="Proteomes" id="UP000321558">
    <property type="component" value="Unassembled WGS sequence"/>
</dbReference>
<dbReference type="GO" id="GO:0035435">
    <property type="term" value="P:phosphate ion transmembrane transport"/>
    <property type="evidence" value="ECO:0007669"/>
    <property type="project" value="InterPro"/>
</dbReference>
<dbReference type="OrthoDB" id="1679618at2"/>
<dbReference type="InterPro" id="IPR003593">
    <property type="entry name" value="AAA+_ATPase"/>
</dbReference>
<dbReference type="GO" id="GO:0005315">
    <property type="term" value="F:phosphate transmembrane transporter activity"/>
    <property type="evidence" value="ECO:0007669"/>
    <property type="project" value="InterPro"/>
</dbReference>
<gene>
    <name evidence="5" type="primary">yjkB</name>
    <name evidence="5" type="ORF">OSO01_26100</name>
</gene>
<dbReference type="STRING" id="582851.GCA_900162665_03990"/>
<dbReference type="SUPFAM" id="SSF52540">
    <property type="entry name" value="P-loop containing nucleoside triphosphate hydrolases"/>
    <property type="match status" value="1"/>
</dbReference>
<dbReference type="PANTHER" id="PTHR43423:SF1">
    <property type="entry name" value="ABC TRANSPORTER I FAMILY MEMBER 17"/>
    <property type="match status" value="1"/>
</dbReference>
<dbReference type="GO" id="GO:0016020">
    <property type="term" value="C:membrane"/>
    <property type="evidence" value="ECO:0007669"/>
    <property type="project" value="InterPro"/>
</dbReference>
<dbReference type="Pfam" id="PF00005">
    <property type="entry name" value="ABC_tran"/>
    <property type="match status" value="1"/>
</dbReference>
<dbReference type="Gene3D" id="3.40.50.300">
    <property type="entry name" value="P-loop containing nucleotide triphosphate hydrolases"/>
    <property type="match status" value="1"/>
</dbReference>
<dbReference type="PROSITE" id="PS00211">
    <property type="entry name" value="ABC_TRANSPORTER_1"/>
    <property type="match status" value="1"/>
</dbReference>
<comment type="caution">
    <text evidence="5">The sequence shown here is derived from an EMBL/GenBank/DDBJ whole genome shotgun (WGS) entry which is preliminary data.</text>
</comment>
<dbReference type="InterPro" id="IPR017871">
    <property type="entry name" value="ABC_transporter-like_CS"/>
</dbReference>